<dbReference type="GO" id="GO:0009073">
    <property type="term" value="P:aromatic amino acid family biosynthetic process"/>
    <property type="evidence" value="ECO:0007669"/>
    <property type="project" value="UniProtKB-KW"/>
</dbReference>
<feature type="binding site" evidence="11">
    <location>
        <position position="40"/>
    </location>
    <ligand>
        <name>NADP(+)</name>
        <dbReference type="ChEBI" id="CHEBI:58349"/>
    </ligand>
</feature>
<dbReference type="PROSITE" id="PS00788">
    <property type="entry name" value="CHORISMATE_SYNTHASE_2"/>
    <property type="match status" value="1"/>
</dbReference>
<dbReference type="GO" id="GO:0008652">
    <property type="term" value="P:amino acid biosynthetic process"/>
    <property type="evidence" value="ECO:0007669"/>
    <property type="project" value="UniProtKB-KW"/>
</dbReference>
<accession>A0A1G6J007</accession>
<evidence type="ECO:0000256" key="3">
    <source>
        <dbReference type="ARBA" id="ARBA00013036"/>
    </source>
</evidence>
<dbReference type="EC" id="4.2.3.5" evidence="3 11"/>
<evidence type="ECO:0000313" key="13">
    <source>
        <dbReference type="EMBL" id="TDS33942.1"/>
    </source>
</evidence>
<dbReference type="PANTHER" id="PTHR21085">
    <property type="entry name" value="CHORISMATE SYNTHASE"/>
    <property type="match status" value="1"/>
</dbReference>
<evidence type="ECO:0000256" key="1">
    <source>
        <dbReference type="ARBA" id="ARBA00005044"/>
    </source>
</evidence>
<evidence type="ECO:0000256" key="7">
    <source>
        <dbReference type="ARBA" id="ARBA00022827"/>
    </source>
</evidence>
<feature type="binding site" evidence="11">
    <location>
        <begin position="322"/>
        <end position="326"/>
    </location>
    <ligand>
        <name>FMN</name>
        <dbReference type="ChEBI" id="CHEBI:58210"/>
    </ligand>
</feature>
<evidence type="ECO:0000256" key="5">
    <source>
        <dbReference type="ARBA" id="ARBA00022630"/>
    </source>
</evidence>
<dbReference type="SUPFAM" id="SSF103263">
    <property type="entry name" value="Chorismate synthase, AroC"/>
    <property type="match status" value="1"/>
</dbReference>
<evidence type="ECO:0000313" key="14">
    <source>
        <dbReference type="Proteomes" id="UP000295758"/>
    </source>
</evidence>
<evidence type="ECO:0000256" key="9">
    <source>
        <dbReference type="ARBA" id="ARBA00023141"/>
    </source>
</evidence>
<evidence type="ECO:0000256" key="4">
    <source>
        <dbReference type="ARBA" id="ARBA00022605"/>
    </source>
</evidence>
<evidence type="ECO:0000256" key="6">
    <source>
        <dbReference type="ARBA" id="ARBA00022643"/>
    </source>
</evidence>
<dbReference type="Gene3D" id="3.60.150.10">
    <property type="entry name" value="Chorismate synthase AroC"/>
    <property type="match status" value="1"/>
</dbReference>
<dbReference type="NCBIfam" id="TIGR00033">
    <property type="entry name" value="aroC"/>
    <property type="match status" value="1"/>
</dbReference>
<feature type="binding site" evidence="11">
    <location>
        <position position="307"/>
    </location>
    <ligand>
        <name>FMN</name>
        <dbReference type="ChEBI" id="CHEBI:58210"/>
    </ligand>
</feature>
<dbReference type="Pfam" id="PF01264">
    <property type="entry name" value="Chorismate_synt"/>
    <property type="match status" value="1"/>
</dbReference>
<evidence type="ECO:0000313" key="15">
    <source>
        <dbReference type="Proteomes" id="UP000324896"/>
    </source>
</evidence>
<protein>
    <recommendedName>
        <fullName evidence="3 11">Chorismate synthase</fullName>
        <shortName evidence="11">CS</shortName>
        <ecNumber evidence="3 11">4.2.3.5</ecNumber>
    </recommendedName>
    <alternativeName>
        <fullName evidence="11">5-enolpyruvylshikimate-3-phosphate phospholyase</fullName>
    </alternativeName>
</protein>
<evidence type="ECO:0000256" key="8">
    <source>
        <dbReference type="ARBA" id="ARBA00022857"/>
    </source>
</evidence>
<comment type="cofactor">
    <cofactor evidence="11">
        <name>FMNH2</name>
        <dbReference type="ChEBI" id="CHEBI:57618"/>
    </cofactor>
    <text evidence="11">Reduced FMN (FMNH(2)).</text>
</comment>
<dbReference type="PANTHER" id="PTHR21085:SF0">
    <property type="entry name" value="CHORISMATE SYNTHASE"/>
    <property type="match status" value="1"/>
</dbReference>
<comment type="pathway">
    <text evidence="1 11">Metabolic intermediate biosynthesis; chorismate biosynthesis; chorismate from D-erythrose 4-phosphate and phosphoenolpyruvate: step 7/7.</text>
</comment>
<keyword evidence="9 11" id="KW-0057">Aromatic amino acid biosynthesis</keyword>
<keyword evidence="10 11" id="KW-0456">Lyase</keyword>
<dbReference type="PIRSF" id="PIRSF001456">
    <property type="entry name" value="Chorismate_synth"/>
    <property type="match status" value="1"/>
</dbReference>
<gene>
    <name evidence="11" type="primary">aroC</name>
    <name evidence="13" type="ORF">BY453_103102</name>
    <name evidence="12" type="ORF">SAMN04488597_102132</name>
</gene>
<dbReference type="GO" id="GO:0004107">
    <property type="term" value="F:chorismate synthase activity"/>
    <property type="evidence" value="ECO:0007669"/>
    <property type="project" value="UniProtKB-UniRule"/>
</dbReference>
<dbReference type="InterPro" id="IPR035904">
    <property type="entry name" value="Chorismate_synth_AroC_sf"/>
</dbReference>
<comment type="function">
    <text evidence="11">Catalyzes the anti-1,4-elimination of the C-3 phosphate and the C-6 proR hydrogen from 5-enolpyruvylshikimate-3-phosphate (EPSP) to yield chorismate, which is the branch point compound that serves as the starting substrate for the three terminal pathways of aromatic amino acid biosynthesis. This reaction introduces a second double bond into the aromatic ring system.</text>
</comment>
<dbReference type="HAMAP" id="MF_00300">
    <property type="entry name" value="Chorismate_synth"/>
    <property type="match status" value="1"/>
</dbReference>
<name>A0A1G6J007_9FIRM</name>
<dbReference type="PROSITE" id="PS00789">
    <property type="entry name" value="CHORISMATE_SYNTHASE_3"/>
    <property type="match status" value="1"/>
</dbReference>
<dbReference type="EMBL" id="SOAA01000003">
    <property type="protein sequence ID" value="TDS33942.1"/>
    <property type="molecule type" value="Genomic_DNA"/>
</dbReference>
<keyword evidence="6 11" id="KW-0288">FMN</keyword>
<dbReference type="Proteomes" id="UP000295758">
    <property type="component" value="Unassembled WGS sequence"/>
</dbReference>
<dbReference type="InterPro" id="IPR020541">
    <property type="entry name" value="Chorismate_synthase_CS"/>
</dbReference>
<keyword evidence="4 11" id="KW-0028">Amino-acid biosynthesis</keyword>
<reference evidence="12 15" key="1">
    <citation type="submission" date="2016-10" db="EMBL/GenBank/DDBJ databases">
        <authorList>
            <person name="Varghese N."/>
            <person name="Submissions S."/>
        </authorList>
    </citation>
    <scope>NUCLEOTIDE SEQUENCE [LARGE SCALE GENOMIC DNA]</scope>
    <source>
        <strain evidence="12 15">WG10</strain>
    </source>
</reference>
<dbReference type="GO" id="GO:0010181">
    <property type="term" value="F:FMN binding"/>
    <property type="evidence" value="ECO:0007669"/>
    <property type="project" value="TreeGrafter"/>
</dbReference>
<feature type="binding site" evidence="11">
    <location>
        <position position="46"/>
    </location>
    <ligand>
        <name>NADP(+)</name>
        <dbReference type="ChEBI" id="CHEBI:58349"/>
    </ligand>
</feature>
<proteinExistence type="inferred from homology"/>
<feature type="binding site" evidence="11">
    <location>
        <begin position="129"/>
        <end position="131"/>
    </location>
    <ligand>
        <name>FMN</name>
        <dbReference type="ChEBI" id="CHEBI:58210"/>
    </ligand>
</feature>
<keyword evidence="5 11" id="KW-0285">Flavoprotein</keyword>
<dbReference type="CDD" id="cd07304">
    <property type="entry name" value="Chorismate_synthase"/>
    <property type="match status" value="1"/>
</dbReference>
<keyword evidence="7 11" id="KW-0274">FAD</keyword>
<evidence type="ECO:0000256" key="10">
    <source>
        <dbReference type="ARBA" id="ARBA00023239"/>
    </source>
</evidence>
<sequence>MFEYLTAGESHGPRLTAVIKNLPAGLRVEVEKINDELYRRQQGYGRGDRMKIESDKIIINSGLRHKETLGTPLSMTIENKDWQNWLEAMAPDKERSAEVEALTNPRPGHADLPGALKYNHRDLRNVLERASARETAARTAVGAVARQFLEEFGVNVYSHVVQIGNLKSENWTDLKAKNPESFNEQEAINNYFEKLDQTPLRCGDSTKTEAMKNLIDSWRANGDSVGGVFEIVVTGLPVGLGSHVHWDLKLESKLAAQLMGIQAIKGVEIGSGFKGAGLPGSKAHDEIYYDLNKGFYRSSNQAGGIEGGMTNGEELIIRLAMKPIPTLAKALHSADIISKKERTAAKERSDVCAVPAASIVGEAVTAIVLAQSTADKFGGDSIKEIKRNYNSYLEQLKKF</sequence>
<dbReference type="InterPro" id="IPR000453">
    <property type="entry name" value="Chorismate_synth"/>
</dbReference>
<keyword evidence="8 11" id="KW-0521">NADP</keyword>
<comment type="catalytic activity">
    <reaction evidence="11">
        <text>5-O-(1-carboxyvinyl)-3-phosphoshikimate = chorismate + phosphate</text>
        <dbReference type="Rhea" id="RHEA:21020"/>
        <dbReference type="ChEBI" id="CHEBI:29748"/>
        <dbReference type="ChEBI" id="CHEBI:43474"/>
        <dbReference type="ChEBI" id="CHEBI:57701"/>
        <dbReference type="EC" id="4.2.3.5"/>
    </reaction>
</comment>
<evidence type="ECO:0000313" key="12">
    <source>
        <dbReference type="EMBL" id="SDC11893.1"/>
    </source>
</evidence>
<dbReference type="GO" id="GO:0005829">
    <property type="term" value="C:cytosol"/>
    <property type="evidence" value="ECO:0007669"/>
    <property type="project" value="TreeGrafter"/>
</dbReference>
<evidence type="ECO:0000256" key="2">
    <source>
        <dbReference type="ARBA" id="ARBA00008014"/>
    </source>
</evidence>
<dbReference type="AlphaFoldDB" id="A0A1G6J007"/>
<dbReference type="Proteomes" id="UP000324896">
    <property type="component" value="Unassembled WGS sequence"/>
</dbReference>
<evidence type="ECO:0000256" key="11">
    <source>
        <dbReference type="HAMAP-Rule" id="MF_00300"/>
    </source>
</evidence>
<dbReference type="RefSeq" id="WP_133618034.1">
    <property type="nucleotide sequence ID" value="NZ_FMYT01000002.1"/>
</dbReference>
<dbReference type="EMBL" id="FMYT01000002">
    <property type="protein sequence ID" value="SDC11893.1"/>
    <property type="molecule type" value="Genomic_DNA"/>
</dbReference>
<comment type="subunit">
    <text evidence="11">Homotetramer.</text>
</comment>
<comment type="similarity">
    <text evidence="2 11">Belongs to the chorismate synthase family.</text>
</comment>
<dbReference type="UniPathway" id="UPA00053">
    <property type="reaction ID" value="UER00090"/>
</dbReference>
<reference evidence="13 14" key="2">
    <citation type="submission" date="2019-03" db="EMBL/GenBank/DDBJ databases">
        <title>Deep subsurface shale carbon reservoir microbial communities from Ohio and West Virginia, USA.</title>
        <authorList>
            <person name="Wrighton K."/>
        </authorList>
    </citation>
    <scope>NUCLEOTIDE SEQUENCE [LARGE SCALE GENOMIC DNA]</scope>
    <source>
        <strain evidence="13 14">UTICA-S4D12</strain>
    </source>
</reference>
<feature type="binding site" evidence="11">
    <location>
        <begin position="262"/>
        <end position="263"/>
    </location>
    <ligand>
        <name>FMN</name>
        <dbReference type="ChEBI" id="CHEBI:58210"/>
    </ligand>
</feature>
<dbReference type="NCBIfam" id="NF003793">
    <property type="entry name" value="PRK05382.1"/>
    <property type="match status" value="1"/>
</dbReference>
<dbReference type="FunFam" id="3.60.150.10:FF:000002">
    <property type="entry name" value="Chorismate synthase"/>
    <property type="match status" value="1"/>
</dbReference>
<feature type="binding site" evidence="11">
    <location>
        <position position="348"/>
    </location>
    <ligand>
        <name>FMN</name>
        <dbReference type="ChEBI" id="CHEBI:58210"/>
    </ligand>
</feature>
<organism evidence="12 15">
    <name type="scientific">Halanaerobium congolense</name>
    <dbReference type="NCBI Taxonomy" id="54121"/>
    <lineage>
        <taxon>Bacteria</taxon>
        <taxon>Bacillati</taxon>
        <taxon>Bacillota</taxon>
        <taxon>Clostridia</taxon>
        <taxon>Halanaerobiales</taxon>
        <taxon>Halanaerobiaceae</taxon>
        <taxon>Halanaerobium</taxon>
    </lineage>
</organism>
<dbReference type="GO" id="GO:0009423">
    <property type="term" value="P:chorismate biosynthetic process"/>
    <property type="evidence" value="ECO:0007669"/>
    <property type="project" value="UniProtKB-UniRule"/>
</dbReference>